<accession>A0ABW2CAE2</accession>
<dbReference type="Proteomes" id="UP001596337">
    <property type="component" value="Unassembled WGS sequence"/>
</dbReference>
<dbReference type="RefSeq" id="WP_345391162.1">
    <property type="nucleotide sequence ID" value="NZ_BAABLA010000007.1"/>
</dbReference>
<name>A0ABW2CAE2_9PSEU</name>
<comment type="caution">
    <text evidence="1">The sequence shown here is derived from an EMBL/GenBank/DDBJ whole genome shotgun (WGS) entry which is preliminary data.</text>
</comment>
<proteinExistence type="predicted"/>
<protein>
    <recommendedName>
        <fullName evidence="3">Suppressor of fused protein (SUFU)</fullName>
    </recommendedName>
</protein>
<evidence type="ECO:0000313" key="2">
    <source>
        <dbReference type="Proteomes" id="UP001596337"/>
    </source>
</evidence>
<sequence>MSDPIDDEADPRRHPELVSWLAERADAFEEWAQATGTPERWDFSAESLAALEDLVRRTFTDEEGFLSARSEPFVQGAVWYVGEILRRHKGAMWAFDPWSPDSDDPPRMFTPEHPAVDDTPYVILPDFDEDDEPLANEDRTLFPLGTLTALYWSTDELDNPIDVHLGDLLDDERLRDLLDPEV</sequence>
<evidence type="ECO:0000313" key="1">
    <source>
        <dbReference type="EMBL" id="MFC6871490.1"/>
    </source>
</evidence>
<reference evidence="2" key="1">
    <citation type="journal article" date="2019" name="Int. J. Syst. Evol. Microbiol.">
        <title>The Global Catalogue of Microorganisms (GCM) 10K type strain sequencing project: providing services to taxonomists for standard genome sequencing and annotation.</title>
        <authorList>
            <consortium name="The Broad Institute Genomics Platform"/>
            <consortium name="The Broad Institute Genome Sequencing Center for Infectious Disease"/>
            <person name="Wu L."/>
            <person name="Ma J."/>
        </authorList>
    </citation>
    <scope>NUCLEOTIDE SEQUENCE [LARGE SCALE GENOMIC DNA]</scope>
    <source>
        <strain evidence="2">KCTC 32255</strain>
    </source>
</reference>
<gene>
    <name evidence="1" type="ORF">ACFQGD_30645</name>
</gene>
<dbReference type="EMBL" id="JBHSXX010000001">
    <property type="protein sequence ID" value="MFC6871490.1"/>
    <property type="molecule type" value="Genomic_DNA"/>
</dbReference>
<organism evidence="1 2">
    <name type="scientific">Haloechinothrix salitolerans</name>
    <dbReference type="NCBI Taxonomy" id="926830"/>
    <lineage>
        <taxon>Bacteria</taxon>
        <taxon>Bacillati</taxon>
        <taxon>Actinomycetota</taxon>
        <taxon>Actinomycetes</taxon>
        <taxon>Pseudonocardiales</taxon>
        <taxon>Pseudonocardiaceae</taxon>
        <taxon>Haloechinothrix</taxon>
    </lineage>
</organism>
<keyword evidence="2" id="KW-1185">Reference proteome</keyword>
<evidence type="ECO:0008006" key="3">
    <source>
        <dbReference type="Google" id="ProtNLM"/>
    </source>
</evidence>